<protein>
    <submittedName>
        <fullName evidence="10">Uncharacterized protein</fullName>
    </submittedName>
</protein>
<keyword evidence="8" id="KW-0325">Glycoprotein</keyword>
<dbReference type="InterPro" id="IPR036055">
    <property type="entry name" value="LDL_receptor-like_sf"/>
</dbReference>
<dbReference type="InterPro" id="IPR023415">
    <property type="entry name" value="LDLR_class-A_CS"/>
</dbReference>
<dbReference type="PANTHER" id="PTHR22722:SF11">
    <property type="entry name" value="LOW-DENSITY LIPOPROTEIN RECEPTOR-RELATED PROTEIN 2"/>
    <property type="match status" value="1"/>
</dbReference>
<dbReference type="FunFam" id="4.10.400.10:FF:000121">
    <property type="entry name" value="low-density lipoprotein receptor-related protein 2"/>
    <property type="match status" value="1"/>
</dbReference>
<evidence type="ECO:0000256" key="6">
    <source>
        <dbReference type="ARBA" id="ARBA00023157"/>
    </source>
</evidence>
<feature type="disulfide bond" evidence="9">
    <location>
        <begin position="148"/>
        <end position="166"/>
    </location>
</feature>
<keyword evidence="5" id="KW-0472">Membrane</keyword>
<evidence type="ECO:0000313" key="11">
    <source>
        <dbReference type="Proteomes" id="UP000694569"/>
    </source>
</evidence>
<dbReference type="SUPFAM" id="SSF57424">
    <property type="entry name" value="LDL receptor-like module"/>
    <property type="match status" value="3"/>
</dbReference>
<evidence type="ECO:0000256" key="3">
    <source>
        <dbReference type="ARBA" id="ARBA00022737"/>
    </source>
</evidence>
<keyword evidence="11" id="KW-1185">Reference proteome</keyword>
<feature type="disulfide bond" evidence="9">
    <location>
        <begin position="98"/>
        <end position="110"/>
    </location>
</feature>
<dbReference type="InterPro" id="IPR051221">
    <property type="entry name" value="LDLR-related"/>
</dbReference>
<comment type="caution">
    <text evidence="9">Lacks conserved residue(s) required for the propagation of feature annotation.</text>
</comment>
<dbReference type="FunFam" id="4.10.400.10:FF:000004">
    <property type="entry name" value="Low-density lipoprotein receptor-related protein 1"/>
    <property type="match status" value="1"/>
</dbReference>
<dbReference type="PROSITE" id="PS50068">
    <property type="entry name" value="LDLRA_2"/>
    <property type="match status" value="3"/>
</dbReference>
<dbReference type="AlphaFoldDB" id="A0A8C5R8Z0"/>
<dbReference type="PRINTS" id="PR00261">
    <property type="entry name" value="LDLRECEPTOR"/>
</dbReference>
<feature type="disulfide bond" evidence="9">
    <location>
        <begin position="160"/>
        <end position="175"/>
    </location>
</feature>
<reference evidence="10" key="1">
    <citation type="submission" date="2025-08" db="UniProtKB">
        <authorList>
            <consortium name="Ensembl"/>
        </authorList>
    </citation>
    <scope>IDENTIFICATION</scope>
</reference>
<comment type="subcellular location">
    <subcellularLocation>
        <location evidence="1">Membrane</location>
        <topology evidence="1">Single-pass membrane protein</topology>
    </subcellularLocation>
</comment>
<dbReference type="GO" id="GO:0043235">
    <property type="term" value="C:receptor complex"/>
    <property type="evidence" value="ECO:0007669"/>
    <property type="project" value="TreeGrafter"/>
</dbReference>
<feature type="disulfide bond" evidence="9">
    <location>
        <begin position="141"/>
        <end position="153"/>
    </location>
</feature>
<feature type="disulfide bond" evidence="9">
    <location>
        <begin position="105"/>
        <end position="123"/>
    </location>
</feature>
<keyword evidence="3" id="KW-0677">Repeat</keyword>
<dbReference type="InterPro" id="IPR002172">
    <property type="entry name" value="LDrepeatLR_classA_rpt"/>
</dbReference>
<dbReference type="PANTHER" id="PTHR22722">
    <property type="entry name" value="LOW-DENSITY LIPOPROTEIN RECEPTOR-RELATED PROTEIN 2-RELATED"/>
    <property type="match status" value="1"/>
</dbReference>
<dbReference type="PROSITE" id="PS01209">
    <property type="entry name" value="LDLRA_1"/>
    <property type="match status" value="2"/>
</dbReference>
<name>A0A8C5R8Z0_9ANUR</name>
<evidence type="ECO:0000256" key="5">
    <source>
        <dbReference type="ARBA" id="ARBA00023136"/>
    </source>
</evidence>
<evidence type="ECO:0000256" key="2">
    <source>
        <dbReference type="ARBA" id="ARBA00022692"/>
    </source>
</evidence>
<evidence type="ECO:0000256" key="7">
    <source>
        <dbReference type="ARBA" id="ARBA00023170"/>
    </source>
</evidence>
<sequence>RWMGDLIDIYDQSNRSCAPTEFTCINNRPPDRRCIPQSWVCDGDSDCSDAYDEHQNCTRASCAVNSLLSALMILTCLCDRRNDCGDNSDERGCSYPPCTQQQFTCQNGRCIPKVYVCDGDNDCEDESDELDHMCTTPEATCPPNYFKCDNGHCIEAVKVCNRIDECSDNSDEKGCGMWNVSEISHYCIQFNSMIKATIQV</sequence>
<reference evidence="10" key="2">
    <citation type="submission" date="2025-09" db="UniProtKB">
        <authorList>
            <consortium name="Ensembl"/>
        </authorList>
    </citation>
    <scope>IDENTIFICATION</scope>
</reference>
<dbReference type="SMART" id="SM00192">
    <property type="entry name" value="LDLa"/>
    <property type="match status" value="4"/>
</dbReference>
<keyword evidence="2" id="KW-0812">Transmembrane</keyword>
<keyword evidence="6 9" id="KW-1015">Disulfide bond</keyword>
<proteinExistence type="predicted"/>
<dbReference type="Gene3D" id="4.10.400.10">
    <property type="entry name" value="Low-density Lipoprotein Receptor"/>
    <property type="match status" value="4"/>
</dbReference>
<organism evidence="10 11">
    <name type="scientific">Leptobrachium leishanense</name>
    <name type="common">Leishan spiny toad</name>
    <dbReference type="NCBI Taxonomy" id="445787"/>
    <lineage>
        <taxon>Eukaryota</taxon>
        <taxon>Metazoa</taxon>
        <taxon>Chordata</taxon>
        <taxon>Craniata</taxon>
        <taxon>Vertebrata</taxon>
        <taxon>Euteleostomi</taxon>
        <taxon>Amphibia</taxon>
        <taxon>Batrachia</taxon>
        <taxon>Anura</taxon>
        <taxon>Pelobatoidea</taxon>
        <taxon>Megophryidae</taxon>
        <taxon>Leptobrachium</taxon>
    </lineage>
</organism>
<evidence type="ECO:0000256" key="8">
    <source>
        <dbReference type="ARBA" id="ARBA00023180"/>
    </source>
</evidence>
<dbReference type="CDD" id="cd00112">
    <property type="entry name" value="LDLa"/>
    <property type="match status" value="3"/>
</dbReference>
<dbReference type="Proteomes" id="UP000694569">
    <property type="component" value="Unplaced"/>
</dbReference>
<accession>A0A8C5R8Z0</accession>
<dbReference type="Ensembl" id="ENSLLET00000051243.1">
    <property type="protein sequence ID" value="ENSLLEP00000049323.1"/>
    <property type="gene ID" value="ENSLLEG00000031028.1"/>
</dbReference>
<evidence type="ECO:0000256" key="1">
    <source>
        <dbReference type="ARBA" id="ARBA00004167"/>
    </source>
</evidence>
<keyword evidence="4" id="KW-1133">Transmembrane helix</keyword>
<dbReference type="GeneTree" id="ENSGT00940000157232"/>
<dbReference type="GO" id="GO:0005886">
    <property type="term" value="C:plasma membrane"/>
    <property type="evidence" value="ECO:0007669"/>
    <property type="project" value="TreeGrafter"/>
</dbReference>
<dbReference type="Pfam" id="PF00057">
    <property type="entry name" value="Ldl_recept_a"/>
    <property type="match status" value="3"/>
</dbReference>
<evidence type="ECO:0000313" key="10">
    <source>
        <dbReference type="Ensembl" id="ENSLLEP00000049323.1"/>
    </source>
</evidence>
<evidence type="ECO:0000256" key="9">
    <source>
        <dbReference type="PROSITE-ProRule" id="PRU00124"/>
    </source>
</evidence>
<keyword evidence="7" id="KW-0675">Receptor</keyword>
<evidence type="ECO:0000256" key="4">
    <source>
        <dbReference type="ARBA" id="ARBA00022989"/>
    </source>
</evidence>